<gene>
    <name evidence="2" type="primary">Contig3446.g3689</name>
    <name evidence="2" type="ORF">STYLEM_12594</name>
</gene>
<feature type="region of interest" description="Disordered" evidence="1">
    <location>
        <begin position="173"/>
        <end position="193"/>
    </location>
</feature>
<proteinExistence type="predicted"/>
<evidence type="ECO:0000256" key="1">
    <source>
        <dbReference type="SAM" id="MobiDB-lite"/>
    </source>
</evidence>
<organism evidence="2 3">
    <name type="scientific">Stylonychia lemnae</name>
    <name type="common">Ciliate</name>
    <dbReference type="NCBI Taxonomy" id="5949"/>
    <lineage>
        <taxon>Eukaryota</taxon>
        <taxon>Sar</taxon>
        <taxon>Alveolata</taxon>
        <taxon>Ciliophora</taxon>
        <taxon>Intramacronucleata</taxon>
        <taxon>Spirotrichea</taxon>
        <taxon>Stichotrichia</taxon>
        <taxon>Sporadotrichida</taxon>
        <taxon>Oxytrichidae</taxon>
        <taxon>Stylonychinae</taxon>
        <taxon>Stylonychia</taxon>
    </lineage>
</organism>
<name>A0A078ANN6_STYLE</name>
<feature type="compositionally biased region" description="Polar residues" evidence="1">
    <location>
        <begin position="855"/>
        <end position="875"/>
    </location>
</feature>
<accession>A0A078ANN6</accession>
<feature type="compositionally biased region" description="Polar residues" evidence="1">
    <location>
        <begin position="285"/>
        <end position="296"/>
    </location>
</feature>
<evidence type="ECO:0000313" key="2">
    <source>
        <dbReference type="EMBL" id="CDW83546.1"/>
    </source>
</evidence>
<feature type="region of interest" description="Disordered" evidence="1">
    <location>
        <begin position="124"/>
        <end position="151"/>
    </location>
</feature>
<dbReference type="InParanoid" id="A0A078ANN6"/>
<sequence length="967" mass="112011">MSALEFFKLSKQYKLYPAKIGFEELRKIVTKDQQYWPIHQALNNTEITNSRQSLKARLKQQTGKQTKLTKDQIAKEFMNLEIYLCQQHEIFLNKNNSKSGFQGTSSAANTLTQINKQGENILSQHSSQYQSDEDQKTLNKASKEISNQNQRSTTIDINKIKIEKKVANFEQSSYSSKSEHKAMNSQDEIISNQQKMKIRKNRKKGKNFSSMNDPASVFHVYFTLSSQKLNKFQTSDRDISVGTNKSRYDDLQLSSMNRSLPPLKYEIHNNFDPEKKFQRVQIRSLTKTNQNSQQYSAKPRDYDRMSQSVERQSITLSNQNVTLDKNFRAAQFKPKNQNLNPQQQDYEFNSNLQSDSIIHKRTSVSNQRYQPQQQEISESRPNRFQRDLSDNLIKKSFVQKKSSLEGTNGDKGSLNISIKDQSQLINKKLPKNIRTMQSISNAEKYNENGQPSFRIRKTSKKILDPYATLSEDDEQDEDQVQIKEQQNPIETKEKDESIDLIEDLRRKQRVDKLKDKMLIVPATDYSSQIKQMEDFKKKRKLQPKISEMVASNLRTIQNNYNHQQKIINQRQNQISPTFAKAQEFSIKSNGESVLNSHNDSIFNSHIEIRERQQSSQSIYQQKHVTTIIPFAKINTSGYNSQNVTIFDKFSKRMSIDTGPNLNILPPISLHQKNPSLKQNSYIEMFQLRSQSSMSQPYKSIKSKQSIVASTISQIELLPPSIQILNTEGSPMSGTGKVNMNIFPTRNRNKNNVLKAKYTTISSDEDIPVVENQNHQQKQYTLQMANKDLKHHLQHQSIHQISELHNKLQSEIKLDKLDPENINKKFKHKNLLIPTKDMSNNQLKKREYWSTKNNEKPSPSNANSSEKQMRNQNFSKQESIIDINKGLAIYSESKAKERINNYSSQQMNILQANAEQAVVELNQSLNLSQSIAFGTKNDEIIDNNLDKGQKFTKFVSSLYNFDDRSKFY</sequence>
<reference evidence="2 3" key="1">
    <citation type="submission" date="2014-06" db="EMBL/GenBank/DDBJ databases">
        <authorList>
            <person name="Swart Estienne"/>
        </authorList>
    </citation>
    <scope>NUCLEOTIDE SEQUENCE [LARGE SCALE GENOMIC DNA]</scope>
    <source>
        <strain evidence="2 3">130c</strain>
    </source>
</reference>
<evidence type="ECO:0000313" key="3">
    <source>
        <dbReference type="Proteomes" id="UP000039865"/>
    </source>
</evidence>
<dbReference type="AlphaFoldDB" id="A0A078ANN6"/>
<feature type="region of interest" description="Disordered" evidence="1">
    <location>
        <begin position="285"/>
        <end position="304"/>
    </location>
</feature>
<dbReference type="Proteomes" id="UP000039865">
    <property type="component" value="Unassembled WGS sequence"/>
</dbReference>
<feature type="region of interest" description="Disordered" evidence="1">
    <location>
        <begin position="363"/>
        <end position="385"/>
    </location>
</feature>
<protein>
    <submittedName>
        <fullName evidence="2">Uncharacterized protein</fullName>
    </submittedName>
</protein>
<feature type="compositionally biased region" description="Polar residues" evidence="1">
    <location>
        <begin position="440"/>
        <end position="451"/>
    </location>
</feature>
<feature type="region of interest" description="Disordered" evidence="1">
    <location>
        <begin position="440"/>
        <end position="459"/>
    </location>
</feature>
<feature type="compositionally biased region" description="Polar residues" evidence="1">
    <location>
        <begin position="363"/>
        <end position="376"/>
    </location>
</feature>
<dbReference type="EMBL" id="CCKQ01011946">
    <property type="protein sequence ID" value="CDW83546.1"/>
    <property type="molecule type" value="Genomic_DNA"/>
</dbReference>
<feature type="region of interest" description="Disordered" evidence="1">
    <location>
        <begin position="846"/>
        <end position="875"/>
    </location>
</feature>
<keyword evidence="3" id="KW-1185">Reference proteome</keyword>
<feature type="compositionally biased region" description="Basic and acidic residues" evidence="1">
    <location>
        <begin position="133"/>
        <end position="143"/>
    </location>
</feature>